<keyword evidence="3" id="KW-1185">Reference proteome</keyword>
<dbReference type="AlphaFoldDB" id="A0A4Y9YM93"/>
<dbReference type="Proteomes" id="UP000298327">
    <property type="component" value="Unassembled WGS sequence"/>
</dbReference>
<feature type="region of interest" description="Disordered" evidence="1">
    <location>
        <begin position="1"/>
        <end position="46"/>
    </location>
</feature>
<protein>
    <submittedName>
        <fullName evidence="2">Uncharacterized protein</fullName>
    </submittedName>
</protein>
<sequence length="155" mass="17896">MAADHPHLMSSANNVEAASQSSPPGFPTSEVTPRPMQSNSERPVSKHWADMRQIRLDYLAAWERKERGEITHEEFMRITRECVKRKRAREEASLILCERAKTGEVSFEEYSRECGFSDGDWEMIRPDIDRKVGILVANTRRIRARSLRNRGSRGH</sequence>
<evidence type="ECO:0000256" key="1">
    <source>
        <dbReference type="SAM" id="MobiDB-lite"/>
    </source>
</evidence>
<feature type="compositionally biased region" description="Polar residues" evidence="1">
    <location>
        <begin position="10"/>
        <end position="42"/>
    </location>
</feature>
<evidence type="ECO:0000313" key="2">
    <source>
        <dbReference type="EMBL" id="TFY63060.1"/>
    </source>
</evidence>
<evidence type="ECO:0000313" key="3">
    <source>
        <dbReference type="Proteomes" id="UP000298327"/>
    </source>
</evidence>
<comment type="caution">
    <text evidence="2">The sequence shown here is derived from an EMBL/GenBank/DDBJ whole genome shotgun (WGS) entry which is preliminary data.</text>
</comment>
<dbReference type="OrthoDB" id="10358462at2759"/>
<proteinExistence type="predicted"/>
<accession>A0A4Y9YM93</accession>
<organism evidence="2 3">
    <name type="scientific">Dentipellis fragilis</name>
    <dbReference type="NCBI Taxonomy" id="205917"/>
    <lineage>
        <taxon>Eukaryota</taxon>
        <taxon>Fungi</taxon>
        <taxon>Dikarya</taxon>
        <taxon>Basidiomycota</taxon>
        <taxon>Agaricomycotina</taxon>
        <taxon>Agaricomycetes</taxon>
        <taxon>Russulales</taxon>
        <taxon>Hericiaceae</taxon>
        <taxon>Dentipellis</taxon>
    </lineage>
</organism>
<reference evidence="2 3" key="1">
    <citation type="submission" date="2019-02" db="EMBL/GenBank/DDBJ databases">
        <title>Genome sequencing of the rare red list fungi Dentipellis fragilis.</title>
        <authorList>
            <person name="Buettner E."/>
            <person name="Kellner H."/>
        </authorList>
    </citation>
    <scope>NUCLEOTIDE SEQUENCE [LARGE SCALE GENOMIC DNA]</scope>
    <source>
        <strain evidence="2 3">DSM 105465</strain>
    </source>
</reference>
<dbReference type="EMBL" id="SEOQ01000434">
    <property type="protein sequence ID" value="TFY63060.1"/>
    <property type="molecule type" value="Genomic_DNA"/>
</dbReference>
<gene>
    <name evidence="2" type="ORF">EVG20_g6473</name>
</gene>
<name>A0A4Y9YM93_9AGAM</name>